<protein>
    <submittedName>
        <fullName evidence="7">OLC1v1005341C1</fullName>
    </submittedName>
</protein>
<gene>
    <name evidence="7" type="ORF">OLC1_LOCUS14764</name>
</gene>
<dbReference type="GO" id="GO:0004497">
    <property type="term" value="F:monooxygenase activity"/>
    <property type="evidence" value="ECO:0007669"/>
    <property type="project" value="InterPro"/>
</dbReference>
<dbReference type="PRINTS" id="PR00463">
    <property type="entry name" value="EP450I"/>
</dbReference>
<proteinExistence type="inferred from homology"/>
<evidence type="ECO:0000256" key="3">
    <source>
        <dbReference type="ARBA" id="ARBA00022723"/>
    </source>
</evidence>
<sequence length="232" mass="25621">MDAVDFPSLFLTILFILLVIKLGVVKFRSSSASSSLPPGPWKLPLIGNLHHLIGPRPPHQALAELAKKYGPIMHFRMGEVPAILVSSPETAKEILQTHDINFASRPLNSVSEVMTRKAPNIIFSPYGEKWRQLRKICVLELLSIGRVRSFRSIREEETSNLVRRMAEGSCSSSSPVNLTAEVDLSIYSITARAAFGKKSLEQEAFISEIKEIAVLAAGFNALTCSRRLSSCM</sequence>
<name>A0AAV1DFM5_OLDCO</name>
<dbReference type="GO" id="GO:0020037">
    <property type="term" value="F:heme binding"/>
    <property type="evidence" value="ECO:0007669"/>
    <property type="project" value="InterPro"/>
</dbReference>
<dbReference type="Gene3D" id="1.10.630.10">
    <property type="entry name" value="Cytochrome P450"/>
    <property type="match status" value="1"/>
</dbReference>
<keyword evidence="8" id="KW-1185">Reference proteome</keyword>
<dbReference type="GO" id="GO:0005506">
    <property type="term" value="F:iron ion binding"/>
    <property type="evidence" value="ECO:0007669"/>
    <property type="project" value="InterPro"/>
</dbReference>
<evidence type="ECO:0000313" key="7">
    <source>
        <dbReference type="EMBL" id="CAI9106231.1"/>
    </source>
</evidence>
<keyword evidence="6" id="KW-1133">Transmembrane helix</keyword>
<evidence type="ECO:0000256" key="1">
    <source>
        <dbReference type="ARBA" id="ARBA00010617"/>
    </source>
</evidence>
<organism evidence="7 8">
    <name type="scientific">Oldenlandia corymbosa var. corymbosa</name>
    <dbReference type="NCBI Taxonomy" id="529605"/>
    <lineage>
        <taxon>Eukaryota</taxon>
        <taxon>Viridiplantae</taxon>
        <taxon>Streptophyta</taxon>
        <taxon>Embryophyta</taxon>
        <taxon>Tracheophyta</taxon>
        <taxon>Spermatophyta</taxon>
        <taxon>Magnoliopsida</taxon>
        <taxon>eudicotyledons</taxon>
        <taxon>Gunneridae</taxon>
        <taxon>Pentapetalae</taxon>
        <taxon>asterids</taxon>
        <taxon>lamiids</taxon>
        <taxon>Gentianales</taxon>
        <taxon>Rubiaceae</taxon>
        <taxon>Rubioideae</taxon>
        <taxon>Spermacoceae</taxon>
        <taxon>Hedyotis-Oldenlandia complex</taxon>
        <taxon>Oldenlandia</taxon>
    </lineage>
</organism>
<dbReference type="InterPro" id="IPR002401">
    <property type="entry name" value="Cyt_P450_E_grp-I"/>
</dbReference>
<keyword evidence="6" id="KW-0472">Membrane</keyword>
<evidence type="ECO:0000256" key="6">
    <source>
        <dbReference type="SAM" id="Phobius"/>
    </source>
</evidence>
<dbReference type="PANTHER" id="PTHR47955">
    <property type="entry name" value="CYTOCHROME P450 FAMILY 71 PROTEIN"/>
    <property type="match status" value="1"/>
</dbReference>
<dbReference type="PANTHER" id="PTHR47955:SF8">
    <property type="entry name" value="CYTOCHROME P450 71D11-LIKE"/>
    <property type="match status" value="1"/>
</dbReference>
<dbReference type="GO" id="GO:0016705">
    <property type="term" value="F:oxidoreductase activity, acting on paired donors, with incorporation or reduction of molecular oxygen"/>
    <property type="evidence" value="ECO:0007669"/>
    <property type="project" value="InterPro"/>
</dbReference>
<keyword evidence="5" id="KW-0408">Iron</keyword>
<dbReference type="AlphaFoldDB" id="A0AAV1DFM5"/>
<keyword evidence="3" id="KW-0479">Metal-binding</keyword>
<evidence type="ECO:0000313" key="8">
    <source>
        <dbReference type="Proteomes" id="UP001161247"/>
    </source>
</evidence>
<comment type="similarity">
    <text evidence="1">Belongs to the cytochrome P450 family.</text>
</comment>
<dbReference type="EMBL" id="OX459122">
    <property type="protein sequence ID" value="CAI9106231.1"/>
    <property type="molecule type" value="Genomic_DNA"/>
</dbReference>
<keyword evidence="6" id="KW-0812">Transmembrane</keyword>
<keyword evidence="4" id="KW-0560">Oxidoreductase</keyword>
<dbReference type="InterPro" id="IPR036396">
    <property type="entry name" value="Cyt_P450_sf"/>
</dbReference>
<dbReference type="Pfam" id="PF00067">
    <property type="entry name" value="p450"/>
    <property type="match status" value="1"/>
</dbReference>
<keyword evidence="2" id="KW-0349">Heme</keyword>
<evidence type="ECO:0000256" key="5">
    <source>
        <dbReference type="ARBA" id="ARBA00023004"/>
    </source>
</evidence>
<dbReference type="SUPFAM" id="SSF48264">
    <property type="entry name" value="Cytochrome P450"/>
    <property type="match status" value="1"/>
</dbReference>
<evidence type="ECO:0000256" key="4">
    <source>
        <dbReference type="ARBA" id="ARBA00023002"/>
    </source>
</evidence>
<evidence type="ECO:0000256" key="2">
    <source>
        <dbReference type="ARBA" id="ARBA00022617"/>
    </source>
</evidence>
<feature type="transmembrane region" description="Helical" evidence="6">
    <location>
        <begin position="6"/>
        <end position="24"/>
    </location>
</feature>
<reference evidence="7" key="1">
    <citation type="submission" date="2023-03" db="EMBL/GenBank/DDBJ databases">
        <authorList>
            <person name="Julca I."/>
        </authorList>
    </citation>
    <scope>NUCLEOTIDE SEQUENCE</scope>
</reference>
<dbReference type="InterPro" id="IPR001128">
    <property type="entry name" value="Cyt_P450"/>
</dbReference>
<accession>A0AAV1DFM5</accession>
<dbReference type="Proteomes" id="UP001161247">
    <property type="component" value="Chromosome 5"/>
</dbReference>